<comment type="subcellular location">
    <subcellularLocation>
        <location evidence="1 7">Cell membrane</location>
        <topology evidence="1 7">Multi-pass membrane protein</topology>
    </subcellularLocation>
</comment>
<dbReference type="InterPro" id="IPR050901">
    <property type="entry name" value="BP-dep_ABC_trans_perm"/>
</dbReference>
<feature type="transmembrane region" description="Helical" evidence="7">
    <location>
        <begin position="70"/>
        <end position="89"/>
    </location>
</feature>
<dbReference type="GO" id="GO:0055085">
    <property type="term" value="P:transmembrane transport"/>
    <property type="evidence" value="ECO:0007669"/>
    <property type="project" value="InterPro"/>
</dbReference>
<dbReference type="RefSeq" id="WP_093182446.1">
    <property type="nucleotide sequence ID" value="NZ_FMYH01000002.1"/>
</dbReference>
<evidence type="ECO:0000313" key="10">
    <source>
        <dbReference type="Proteomes" id="UP000199039"/>
    </source>
</evidence>
<dbReference type="Proteomes" id="UP000199039">
    <property type="component" value="Unassembled WGS sequence"/>
</dbReference>
<feature type="transmembrane region" description="Helical" evidence="7">
    <location>
        <begin position="12"/>
        <end position="29"/>
    </location>
</feature>
<evidence type="ECO:0000256" key="6">
    <source>
        <dbReference type="ARBA" id="ARBA00023136"/>
    </source>
</evidence>
<dbReference type="Pfam" id="PF00528">
    <property type="entry name" value="BPD_transp_1"/>
    <property type="match status" value="1"/>
</dbReference>
<evidence type="ECO:0000256" key="4">
    <source>
        <dbReference type="ARBA" id="ARBA00022692"/>
    </source>
</evidence>
<reference evidence="9 10" key="1">
    <citation type="submission" date="2016-09" db="EMBL/GenBank/DDBJ databases">
        <authorList>
            <person name="Capua I."/>
            <person name="De Benedictis P."/>
            <person name="Joannis T."/>
            <person name="Lombin L.H."/>
            <person name="Cattoli G."/>
        </authorList>
    </citation>
    <scope>NUCLEOTIDE SEQUENCE [LARGE SCALE GENOMIC DNA]</scope>
    <source>
        <strain evidence="9 10">ISLP-3</strain>
    </source>
</reference>
<feature type="transmembrane region" description="Helical" evidence="7">
    <location>
        <begin position="234"/>
        <end position="254"/>
    </location>
</feature>
<comment type="similarity">
    <text evidence="7">Belongs to the binding-protein-dependent transport system permease family.</text>
</comment>
<protein>
    <submittedName>
        <fullName evidence="9">Carbohydrate ABC transporter membrane protein 2, CUT1 family</fullName>
    </submittedName>
</protein>
<proteinExistence type="inferred from homology"/>
<feature type="domain" description="ABC transmembrane type-1" evidence="8">
    <location>
        <begin position="66"/>
        <end position="257"/>
    </location>
</feature>
<dbReference type="STRING" id="1814289.SAMN05216410_1796"/>
<evidence type="ECO:0000259" key="8">
    <source>
        <dbReference type="PROSITE" id="PS50928"/>
    </source>
</evidence>
<evidence type="ECO:0000256" key="3">
    <source>
        <dbReference type="ARBA" id="ARBA00022475"/>
    </source>
</evidence>
<dbReference type="InterPro" id="IPR000515">
    <property type="entry name" value="MetI-like"/>
</dbReference>
<keyword evidence="2 7" id="KW-0813">Transport</keyword>
<evidence type="ECO:0000256" key="5">
    <source>
        <dbReference type="ARBA" id="ARBA00022989"/>
    </source>
</evidence>
<evidence type="ECO:0000256" key="7">
    <source>
        <dbReference type="RuleBase" id="RU363032"/>
    </source>
</evidence>
<name>A0A1G6L8V2_9MICO</name>
<evidence type="ECO:0000313" key="9">
    <source>
        <dbReference type="EMBL" id="SDC39710.1"/>
    </source>
</evidence>
<dbReference type="AlphaFoldDB" id="A0A1G6L8V2"/>
<evidence type="ECO:0000256" key="2">
    <source>
        <dbReference type="ARBA" id="ARBA00022448"/>
    </source>
</evidence>
<dbReference type="PANTHER" id="PTHR32243:SF18">
    <property type="entry name" value="INNER MEMBRANE ABC TRANSPORTER PERMEASE PROTEIN YCJP"/>
    <property type="match status" value="1"/>
</dbReference>
<feature type="transmembrane region" description="Helical" evidence="7">
    <location>
        <begin position="133"/>
        <end position="153"/>
    </location>
</feature>
<dbReference type="CDD" id="cd06261">
    <property type="entry name" value="TM_PBP2"/>
    <property type="match status" value="1"/>
</dbReference>
<dbReference type="PROSITE" id="PS50928">
    <property type="entry name" value="ABC_TM1"/>
    <property type="match status" value="1"/>
</dbReference>
<dbReference type="Gene3D" id="1.10.3720.10">
    <property type="entry name" value="MetI-like"/>
    <property type="match status" value="1"/>
</dbReference>
<dbReference type="EMBL" id="FMYH01000002">
    <property type="protein sequence ID" value="SDC39710.1"/>
    <property type="molecule type" value="Genomic_DNA"/>
</dbReference>
<organism evidence="9 10">
    <name type="scientific">Sanguibacter gelidistatuariae</name>
    <dbReference type="NCBI Taxonomy" id="1814289"/>
    <lineage>
        <taxon>Bacteria</taxon>
        <taxon>Bacillati</taxon>
        <taxon>Actinomycetota</taxon>
        <taxon>Actinomycetes</taxon>
        <taxon>Micrococcales</taxon>
        <taxon>Sanguibacteraceae</taxon>
        <taxon>Sanguibacter</taxon>
    </lineage>
</organism>
<feature type="transmembrane region" description="Helical" evidence="7">
    <location>
        <begin position="191"/>
        <end position="214"/>
    </location>
</feature>
<gene>
    <name evidence="9" type="ORF">SAMN05216410_1796</name>
</gene>
<keyword evidence="5 7" id="KW-1133">Transmembrane helix</keyword>
<sequence>MKQTAGPVTITIKVLLTLLYGIPLFWILLTSFKSSADVMSTQSSIFFRPVTTAYVEAFNGELFTALGQSVAIALGTTALTMLIAIPAAYGLARTSGYITTIGLGLLIVFQMMPQTANVIPLFQLFGKWSMLDSVLGVVVADTALLAPFAIILLRPFFRGVPPELEEAASIDGSGMLRTFFSIVLPIARNGIFTAGTLVLLMSWGEFLYAVNFFLSPGSYPLSALLSQQVSAFGINWPGLMALAVLTSIPVLIVFSSTYKLLRDGLTVGAVK</sequence>
<dbReference type="PANTHER" id="PTHR32243">
    <property type="entry name" value="MALTOSE TRANSPORT SYSTEM PERMEASE-RELATED"/>
    <property type="match status" value="1"/>
</dbReference>
<dbReference type="SUPFAM" id="SSF161098">
    <property type="entry name" value="MetI-like"/>
    <property type="match status" value="1"/>
</dbReference>
<keyword evidence="10" id="KW-1185">Reference proteome</keyword>
<feature type="transmembrane region" description="Helical" evidence="7">
    <location>
        <begin position="96"/>
        <end position="113"/>
    </location>
</feature>
<evidence type="ECO:0000256" key="1">
    <source>
        <dbReference type="ARBA" id="ARBA00004651"/>
    </source>
</evidence>
<dbReference type="GO" id="GO:0005886">
    <property type="term" value="C:plasma membrane"/>
    <property type="evidence" value="ECO:0007669"/>
    <property type="project" value="UniProtKB-SubCell"/>
</dbReference>
<dbReference type="InterPro" id="IPR035906">
    <property type="entry name" value="MetI-like_sf"/>
</dbReference>
<keyword evidence="6 7" id="KW-0472">Membrane</keyword>
<keyword evidence="4 7" id="KW-0812">Transmembrane</keyword>
<accession>A0A1G6L8V2</accession>
<dbReference type="OrthoDB" id="3569827at2"/>
<keyword evidence="3" id="KW-1003">Cell membrane</keyword>